<feature type="non-terminal residue" evidence="1">
    <location>
        <position position="40"/>
    </location>
</feature>
<keyword evidence="2" id="KW-1185">Reference proteome</keyword>
<name>F3GRF2_PSESJ</name>
<proteinExistence type="predicted"/>
<comment type="caution">
    <text evidence="1">The sequence shown here is derived from an EMBL/GenBank/DDBJ whole genome shotgun (WGS) entry which is preliminary data.</text>
</comment>
<evidence type="ECO:0000313" key="1">
    <source>
        <dbReference type="EMBL" id="EGH49655.1"/>
    </source>
</evidence>
<sequence length="40" mass="4338">SFTGLRRNLHPDKTIMLAVALNFLHDQILASGCQPVSVCA</sequence>
<evidence type="ECO:0000313" key="2">
    <source>
        <dbReference type="Proteomes" id="UP000004986"/>
    </source>
</evidence>
<dbReference type="AlphaFoldDB" id="F3GRF2"/>
<gene>
    <name evidence="1" type="ORF">PSYPI_47613</name>
</gene>
<feature type="non-terminal residue" evidence="1">
    <location>
        <position position="1"/>
    </location>
</feature>
<dbReference type="Proteomes" id="UP000004986">
    <property type="component" value="Unassembled WGS sequence"/>
</dbReference>
<protein>
    <submittedName>
        <fullName evidence="1">Uncharacterized protein</fullName>
    </submittedName>
</protein>
<organism evidence="1 2">
    <name type="scientific">Pseudomonas syringae pv. pisi str. 1704B</name>
    <dbReference type="NCBI Taxonomy" id="629263"/>
    <lineage>
        <taxon>Bacteria</taxon>
        <taxon>Pseudomonadati</taxon>
        <taxon>Pseudomonadota</taxon>
        <taxon>Gammaproteobacteria</taxon>
        <taxon>Pseudomonadales</taxon>
        <taxon>Pseudomonadaceae</taxon>
        <taxon>Pseudomonas</taxon>
        <taxon>Pseudomonas syringae</taxon>
    </lineage>
</organism>
<reference evidence="1 2" key="1">
    <citation type="journal article" date="2011" name="PLoS Pathog.">
        <title>Dynamic evolution of pathogenicity revealed by sequencing and comparative genomics of 19 Pseudomonas syringae isolates.</title>
        <authorList>
            <person name="Baltrus D.A."/>
            <person name="Nishimura M.T."/>
            <person name="Romanchuk A."/>
            <person name="Chang J.H."/>
            <person name="Mukhtar M.S."/>
            <person name="Cherkis K."/>
            <person name="Roach J."/>
            <person name="Grant S.R."/>
            <person name="Jones C.D."/>
            <person name="Dangl J.L."/>
        </authorList>
    </citation>
    <scope>NUCLEOTIDE SEQUENCE [LARGE SCALE GENOMIC DNA]</scope>
    <source>
        <strain evidence="1 2">1704B</strain>
    </source>
</reference>
<accession>F3GRF2</accession>
<dbReference type="EMBL" id="AEAI01004542">
    <property type="protein sequence ID" value="EGH49655.1"/>
    <property type="molecule type" value="Genomic_DNA"/>
</dbReference>